<dbReference type="GO" id="GO:0000978">
    <property type="term" value="F:RNA polymerase II cis-regulatory region sequence-specific DNA binding"/>
    <property type="evidence" value="ECO:0007669"/>
    <property type="project" value="TreeGrafter"/>
</dbReference>
<accession>A0AAD8UH91</accession>
<comment type="caution">
    <text evidence="8">The sequence shown here is derived from an EMBL/GenBank/DDBJ whole genome shotgun (WGS) entry which is preliminary data.</text>
</comment>
<dbReference type="PANTHER" id="PTHR31944">
    <property type="entry name" value="HEME-RESPONSIVE ZINC FINGER TRANSCRIPTION FACTOR HAP1"/>
    <property type="match status" value="1"/>
</dbReference>
<dbReference type="GO" id="GO:0006351">
    <property type="term" value="P:DNA-templated transcription"/>
    <property type="evidence" value="ECO:0007669"/>
    <property type="project" value="InterPro"/>
</dbReference>
<name>A0AAD8UH91_GLOAC</name>
<keyword evidence="4" id="KW-0238">DNA-binding</keyword>
<evidence type="ECO:0000256" key="5">
    <source>
        <dbReference type="ARBA" id="ARBA00023163"/>
    </source>
</evidence>
<evidence type="ECO:0000256" key="2">
    <source>
        <dbReference type="ARBA" id="ARBA00022833"/>
    </source>
</evidence>
<keyword evidence="1" id="KW-0479">Metal-binding</keyword>
<evidence type="ECO:0000313" key="8">
    <source>
        <dbReference type="EMBL" id="KAK1719535.1"/>
    </source>
</evidence>
<keyword evidence="2" id="KW-0862">Zinc</keyword>
<dbReference type="SMART" id="SM00906">
    <property type="entry name" value="Fungal_trans"/>
    <property type="match status" value="1"/>
</dbReference>
<dbReference type="InterPro" id="IPR051430">
    <property type="entry name" value="Fungal_TF_Env_Response"/>
</dbReference>
<dbReference type="AlphaFoldDB" id="A0AAD8UH91"/>
<protein>
    <recommendedName>
        <fullName evidence="7">Xylanolytic transcriptional activator regulatory domain-containing protein</fullName>
    </recommendedName>
</protein>
<evidence type="ECO:0000259" key="7">
    <source>
        <dbReference type="SMART" id="SM00906"/>
    </source>
</evidence>
<proteinExistence type="predicted"/>
<evidence type="ECO:0000256" key="4">
    <source>
        <dbReference type="ARBA" id="ARBA00023125"/>
    </source>
</evidence>
<evidence type="ECO:0000256" key="1">
    <source>
        <dbReference type="ARBA" id="ARBA00022723"/>
    </source>
</evidence>
<organism evidence="8 9">
    <name type="scientific">Glomerella acutata</name>
    <name type="common">Colletotrichum acutatum</name>
    <dbReference type="NCBI Taxonomy" id="27357"/>
    <lineage>
        <taxon>Eukaryota</taxon>
        <taxon>Fungi</taxon>
        <taxon>Dikarya</taxon>
        <taxon>Ascomycota</taxon>
        <taxon>Pezizomycotina</taxon>
        <taxon>Sordariomycetes</taxon>
        <taxon>Hypocreomycetidae</taxon>
        <taxon>Glomerellales</taxon>
        <taxon>Glomerellaceae</taxon>
        <taxon>Colletotrichum</taxon>
        <taxon>Colletotrichum acutatum species complex</taxon>
    </lineage>
</organism>
<keyword evidence="6" id="KW-0539">Nucleus</keyword>
<keyword evidence="5" id="KW-0804">Transcription</keyword>
<dbReference type="CDD" id="cd12148">
    <property type="entry name" value="fungal_TF_MHR"/>
    <property type="match status" value="1"/>
</dbReference>
<reference evidence="8" key="1">
    <citation type="submission" date="2021-12" db="EMBL/GenBank/DDBJ databases">
        <title>Comparative genomics, transcriptomics and evolutionary studies reveal genomic signatures of adaptation to plant cell wall in hemibiotrophic fungi.</title>
        <authorList>
            <consortium name="DOE Joint Genome Institute"/>
            <person name="Baroncelli R."/>
            <person name="Diaz J.F."/>
            <person name="Benocci T."/>
            <person name="Peng M."/>
            <person name="Battaglia E."/>
            <person name="Haridas S."/>
            <person name="Andreopoulos W."/>
            <person name="Labutti K."/>
            <person name="Pangilinan J."/>
            <person name="Floch G.L."/>
            <person name="Makela M.R."/>
            <person name="Henrissat B."/>
            <person name="Grigoriev I.V."/>
            <person name="Crouch J.A."/>
            <person name="De Vries R.P."/>
            <person name="Sukno S.A."/>
            <person name="Thon M.R."/>
        </authorList>
    </citation>
    <scope>NUCLEOTIDE SEQUENCE</scope>
    <source>
        <strain evidence="8">CBS 112980</strain>
    </source>
</reference>
<dbReference type="Pfam" id="PF04082">
    <property type="entry name" value="Fungal_trans"/>
    <property type="match status" value="1"/>
</dbReference>
<dbReference type="GO" id="GO:0001228">
    <property type="term" value="F:DNA-binding transcription activator activity, RNA polymerase II-specific"/>
    <property type="evidence" value="ECO:0007669"/>
    <property type="project" value="TreeGrafter"/>
</dbReference>
<feature type="domain" description="Xylanolytic transcriptional activator regulatory" evidence="7">
    <location>
        <begin position="155"/>
        <end position="229"/>
    </location>
</feature>
<sequence>MVKQEECWQGFIHCKRLGECLRAQRSLANSHGQYGSYILDCTVSAALLENYLRSFEQVYRINHVPTLQKEFEAFLQDPTSVNHECAIRLQLCFAHGALTYDDLFSLRPYALQWIYEAQSWLAKTENSHPSISGIQSMCLLQLALQAIESLYGDRVLVLSGNPLRSAMCIGLHREPVGLPRMLPSQVEIRRRLWTTVLELVLEASIESGQPVLISPEDFDCRLPSNLNDDQLHCESTVRPIPKDPSLHTDNSLQIALGESLTLGLTIAKLWNKVKQEANYVTVLQLSPQLTAAHQILTTTLKNLGKDTSLLNRHICEMVLVRYVFALHLPYMLLLRDSVFSHSRRECIDAALHLTYRTLPLSDTNEPLSELLRQANNEVRCPRFGRLTACGSGSLRSAQHIATSIIAADLNTMISERVKTATGSALRVAEECWLLKAGVAWARQRIEAGQENVKDYVFFALVLAAAEAALDGKSVEDEMAVRCKEAITDAEALVSDMTGGTTIGRTGHGTIQYEQSENDLEDIGAFWASDFPGLDWGEFIPMPQG</sequence>
<dbReference type="InterPro" id="IPR007219">
    <property type="entry name" value="XnlR_reg_dom"/>
</dbReference>
<evidence type="ECO:0000256" key="6">
    <source>
        <dbReference type="ARBA" id="ARBA00023242"/>
    </source>
</evidence>
<keyword evidence="9" id="KW-1185">Reference proteome</keyword>
<gene>
    <name evidence="8" type="ORF">BDZ83DRAFT_585104</name>
</gene>
<dbReference type="GO" id="GO:0008270">
    <property type="term" value="F:zinc ion binding"/>
    <property type="evidence" value="ECO:0007669"/>
    <property type="project" value="InterPro"/>
</dbReference>
<dbReference type="Proteomes" id="UP001244207">
    <property type="component" value="Unassembled WGS sequence"/>
</dbReference>
<dbReference type="RefSeq" id="XP_060361619.1">
    <property type="nucleotide sequence ID" value="XM_060505822.1"/>
</dbReference>
<evidence type="ECO:0000313" key="9">
    <source>
        <dbReference type="Proteomes" id="UP001244207"/>
    </source>
</evidence>
<keyword evidence="3" id="KW-0805">Transcription regulation</keyword>
<dbReference type="GO" id="GO:0005634">
    <property type="term" value="C:nucleus"/>
    <property type="evidence" value="ECO:0007669"/>
    <property type="project" value="TreeGrafter"/>
</dbReference>
<dbReference type="PANTHER" id="PTHR31944:SF131">
    <property type="entry name" value="HEME-RESPONSIVE ZINC FINGER TRANSCRIPTION FACTOR HAP1"/>
    <property type="match status" value="1"/>
</dbReference>
<dbReference type="EMBL" id="JAHMHS010000094">
    <property type="protein sequence ID" value="KAK1719535.1"/>
    <property type="molecule type" value="Genomic_DNA"/>
</dbReference>
<evidence type="ECO:0000256" key="3">
    <source>
        <dbReference type="ARBA" id="ARBA00023015"/>
    </source>
</evidence>
<dbReference type="GeneID" id="85389721"/>